<protein>
    <recommendedName>
        <fullName evidence="5">Lipoprotein</fullName>
    </recommendedName>
</protein>
<dbReference type="EMBL" id="JACHJN010000004">
    <property type="protein sequence ID" value="MBB5956180.1"/>
    <property type="molecule type" value="Genomic_DNA"/>
</dbReference>
<name>A0A841CGQ9_9PSEU</name>
<comment type="caution">
    <text evidence="3">The sequence shown here is derived from an EMBL/GenBank/DDBJ whole genome shotgun (WGS) entry which is preliminary data.</text>
</comment>
<feature type="chain" id="PRO_5039107002" description="Lipoprotein" evidence="2">
    <location>
        <begin position="19"/>
        <end position="488"/>
    </location>
</feature>
<accession>A0A841CGQ9</accession>
<reference evidence="3 4" key="1">
    <citation type="submission" date="2020-08" db="EMBL/GenBank/DDBJ databases">
        <title>Genomic Encyclopedia of Type Strains, Phase III (KMG-III): the genomes of soil and plant-associated and newly described type strains.</title>
        <authorList>
            <person name="Whitman W."/>
        </authorList>
    </citation>
    <scope>NUCLEOTIDE SEQUENCE [LARGE SCALE GENOMIC DNA]</scope>
    <source>
        <strain evidence="3 4">CECT 8640</strain>
    </source>
</reference>
<dbReference type="PROSITE" id="PS51257">
    <property type="entry name" value="PROKAR_LIPOPROTEIN"/>
    <property type="match status" value="1"/>
</dbReference>
<dbReference type="Proteomes" id="UP000547510">
    <property type="component" value="Unassembled WGS sequence"/>
</dbReference>
<evidence type="ECO:0000256" key="2">
    <source>
        <dbReference type="SAM" id="SignalP"/>
    </source>
</evidence>
<evidence type="ECO:0008006" key="5">
    <source>
        <dbReference type="Google" id="ProtNLM"/>
    </source>
</evidence>
<keyword evidence="4" id="KW-1185">Reference proteome</keyword>
<evidence type="ECO:0000313" key="4">
    <source>
        <dbReference type="Proteomes" id="UP000547510"/>
    </source>
</evidence>
<keyword evidence="2" id="KW-0732">Signal</keyword>
<evidence type="ECO:0000313" key="3">
    <source>
        <dbReference type="EMBL" id="MBB5956180.1"/>
    </source>
</evidence>
<feature type="region of interest" description="Disordered" evidence="1">
    <location>
        <begin position="143"/>
        <end position="208"/>
    </location>
</feature>
<sequence length="488" mass="51347">MRWVVVAVAVLAMAGCGAAPVRSSAPVPLTFEGRPVVDPQGLQMRAEAELSYTLSFGYVARAGQEAVNCWFARTGAESEVDSRLWCGPVQVPGTAAATDWVPVPLKEVERGDAGVRLEVQPPQVPELGSRSTPVGKLVRTDGREAEADQGVGEAGPDFLAVLPGDGAVAGERSEGEQSESEASEGQASEGEASDGQASESGRQLGEASAWIRDDQLAVRLTGYGIPESWRTEQGELRAEHGVRLRVLRLEVERLRETDSAFRQTPWSGWVPQPPELALQVPGRRHQLPLERLPESGTVFVVYTVPEAGGSEELVLNTVGAKSLEQRVEVPSGKVLTDGPAVLRRGVGPAGTSVSQRVKLGGQEGTLEVERVRLGRQRPVSADGQYALVTASAPDRALLELRLRGKGLPQTAGASITKDLIAVTLPDGGRAPVVGARYGGDTFPVALVVEVPADVRSVGVSVVSGPVTLPVLGETGFEAGAPVTVPLEF</sequence>
<proteinExistence type="predicted"/>
<feature type="signal peptide" evidence="2">
    <location>
        <begin position="1"/>
        <end position="18"/>
    </location>
</feature>
<organism evidence="3 4">
    <name type="scientific">Saccharothrix tamanrassetensis</name>
    <dbReference type="NCBI Taxonomy" id="1051531"/>
    <lineage>
        <taxon>Bacteria</taxon>
        <taxon>Bacillati</taxon>
        <taxon>Actinomycetota</taxon>
        <taxon>Actinomycetes</taxon>
        <taxon>Pseudonocardiales</taxon>
        <taxon>Pseudonocardiaceae</taxon>
        <taxon>Saccharothrix</taxon>
    </lineage>
</organism>
<evidence type="ECO:0000256" key="1">
    <source>
        <dbReference type="SAM" id="MobiDB-lite"/>
    </source>
</evidence>
<dbReference type="RefSeq" id="WP_184691001.1">
    <property type="nucleotide sequence ID" value="NZ_JACHJN010000004.1"/>
</dbReference>
<dbReference type="AlphaFoldDB" id="A0A841CGQ9"/>
<gene>
    <name evidence="3" type="ORF">FHS29_002766</name>
</gene>